<evidence type="ECO:0000313" key="5">
    <source>
        <dbReference type="EMBL" id="KAF2319456.1"/>
    </source>
</evidence>
<sequence length="428" mass="48832">MVERRGQTHSSLTQVVVGREKDKKEIVDFLLSSSCGENVSIISIVGIGGLGKTTLAQLAYYDETVKSNFELKMWVCISDNFEVKIIVEKILESLIGEKPKNLEMNTLKDLLHEKISGKKYVLVLDDVLDEDSEKWFYLKDLLVGGRSGSKLIVTTRLKNVAQMIGSTKTHDLQGLLVDDSWSLFANMAFKQGEVISPDHERIGKEIVTKCVGVPLAVRVIGSQFKREATPSNVEIITEIGRSYDNNSDSGLDEVEYDEEMSLEELWPHLNLKWLLVYGCGRFMFPSWISSLTNLAELRIDNCKKCQHFPPLDQFPSPKRLTIDNLTDLESMESGINCDNVLFFPSVEKLWLSNCANLKGWRRDSSTPQLLQFHRLDYLEIMSCPNLTSMPLIPFWHCENIHDLEFLPEELLLEELDLPDSEDHRDMPW</sequence>
<protein>
    <submittedName>
        <fullName evidence="5">Uncharacterized protein</fullName>
    </submittedName>
</protein>
<evidence type="ECO:0000256" key="1">
    <source>
        <dbReference type="ARBA" id="ARBA00022614"/>
    </source>
</evidence>
<feature type="domain" description="NB-ARC" evidence="3">
    <location>
        <begin position="20"/>
        <end position="191"/>
    </location>
</feature>
<dbReference type="GO" id="GO:0006952">
    <property type="term" value="P:defense response"/>
    <property type="evidence" value="ECO:0007669"/>
    <property type="project" value="UniProtKB-KW"/>
</dbReference>
<reference evidence="5 6" key="1">
    <citation type="journal article" date="2020" name="Mol. Plant">
        <title>The Chromosome-Based Rubber Tree Genome Provides New Insights into Spurge Genome Evolution and Rubber Biosynthesis.</title>
        <authorList>
            <person name="Liu J."/>
            <person name="Shi C."/>
            <person name="Shi C.C."/>
            <person name="Li W."/>
            <person name="Zhang Q.J."/>
            <person name="Zhang Y."/>
            <person name="Li K."/>
            <person name="Lu H.F."/>
            <person name="Shi C."/>
            <person name="Zhu S.T."/>
            <person name="Xiao Z.Y."/>
            <person name="Nan H."/>
            <person name="Yue Y."/>
            <person name="Zhu X.G."/>
            <person name="Wu Y."/>
            <person name="Hong X.N."/>
            <person name="Fan G.Y."/>
            <person name="Tong Y."/>
            <person name="Zhang D."/>
            <person name="Mao C.L."/>
            <person name="Liu Y.L."/>
            <person name="Hao S.J."/>
            <person name="Liu W.Q."/>
            <person name="Lv M.Q."/>
            <person name="Zhang H.B."/>
            <person name="Liu Y."/>
            <person name="Hu-Tang G.R."/>
            <person name="Wang J.P."/>
            <person name="Wang J.H."/>
            <person name="Sun Y.H."/>
            <person name="Ni S.B."/>
            <person name="Chen W.B."/>
            <person name="Zhang X.C."/>
            <person name="Jiao Y.N."/>
            <person name="Eichler E.E."/>
            <person name="Li G.H."/>
            <person name="Liu X."/>
            <person name="Gao L.Z."/>
        </authorList>
    </citation>
    <scope>NUCLEOTIDE SEQUENCE [LARGE SCALE GENOMIC DNA]</scope>
    <source>
        <strain evidence="6">cv. GT1</strain>
        <tissue evidence="5">Leaf</tissue>
    </source>
</reference>
<name>A0A6A6N4F3_HEVBR</name>
<dbReference type="PANTHER" id="PTHR36766">
    <property type="entry name" value="PLANT BROAD-SPECTRUM MILDEW RESISTANCE PROTEIN RPW8"/>
    <property type="match status" value="1"/>
</dbReference>
<proteinExistence type="predicted"/>
<dbReference type="Gene3D" id="1.10.8.430">
    <property type="entry name" value="Helical domain of apoptotic protease-activating factors"/>
    <property type="match status" value="1"/>
</dbReference>
<dbReference type="Pfam" id="PF00931">
    <property type="entry name" value="NB-ARC"/>
    <property type="match status" value="1"/>
</dbReference>
<evidence type="ECO:0000259" key="3">
    <source>
        <dbReference type="Pfam" id="PF00931"/>
    </source>
</evidence>
<evidence type="ECO:0000256" key="2">
    <source>
        <dbReference type="ARBA" id="ARBA00022821"/>
    </source>
</evidence>
<dbReference type="InterPro" id="IPR002182">
    <property type="entry name" value="NB-ARC"/>
</dbReference>
<dbReference type="PANTHER" id="PTHR36766:SF38">
    <property type="entry name" value="DISEASE RESISTANCE PROTEIN RGA3"/>
    <property type="match status" value="1"/>
</dbReference>
<dbReference type="AlphaFoldDB" id="A0A6A6N4F3"/>
<feature type="domain" description="R13L1/DRL21-like LRR repeat region" evidence="4">
    <location>
        <begin position="252"/>
        <end position="324"/>
    </location>
</feature>
<keyword evidence="6" id="KW-1185">Reference proteome</keyword>
<evidence type="ECO:0000313" key="6">
    <source>
        <dbReference type="Proteomes" id="UP000467840"/>
    </source>
</evidence>
<evidence type="ECO:0000259" key="4">
    <source>
        <dbReference type="Pfam" id="PF25019"/>
    </source>
</evidence>
<comment type="caution">
    <text evidence="5">The sequence shown here is derived from an EMBL/GenBank/DDBJ whole genome shotgun (WGS) entry which is preliminary data.</text>
</comment>
<dbReference type="SUPFAM" id="SSF52540">
    <property type="entry name" value="P-loop containing nucleoside triphosphate hydrolases"/>
    <property type="match status" value="1"/>
</dbReference>
<dbReference type="Gene3D" id="3.80.10.10">
    <property type="entry name" value="Ribonuclease Inhibitor"/>
    <property type="match status" value="1"/>
</dbReference>
<dbReference type="Gene3D" id="3.40.50.300">
    <property type="entry name" value="P-loop containing nucleotide triphosphate hydrolases"/>
    <property type="match status" value="1"/>
</dbReference>
<dbReference type="SUPFAM" id="SSF52058">
    <property type="entry name" value="L domain-like"/>
    <property type="match status" value="1"/>
</dbReference>
<keyword evidence="2" id="KW-0611">Plant defense</keyword>
<dbReference type="InterPro" id="IPR056789">
    <property type="entry name" value="LRR_R13L1-DRL21"/>
</dbReference>
<dbReference type="Proteomes" id="UP000467840">
    <property type="component" value="Chromosome 10"/>
</dbReference>
<organism evidence="5 6">
    <name type="scientific">Hevea brasiliensis</name>
    <name type="common">Para rubber tree</name>
    <name type="synonym">Siphonia brasiliensis</name>
    <dbReference type="NCBI Taxonomy" id="3981"/>
    <lineage>
        <taxon>Eukaryota</taxon>
        <taxon>Viridiplantae</taxon>
        <taxon>Streptophyta</taxon>
        <taxon>Embryophyta</taxon>
        <taxon>Tracheophyta</taxon>
        <taxon>Spermatophyta</taxon>
        <taxon>Magnoliopsida</taxon>
        <taxon>eudicotyledons</taxon>
        <taxon>Gunneridae</taxon>
        <taxon>Pentapetalae</taxon>
        <taxon>rosids</taxon>
        <taxon>fabids</taxon>
        <taxon>Malpighiales</taxon>
        <taxon>Euphorbiaceae</taxon>
        <taxon>Crotonoideae</taxon>
        <taxon>Micrandreae</taxon>
        <taxon>Hevea</taxon>
    </lineage>
</organism>
<keyword evidence="1" id="KW-0433">Leucine-rich repeat</keyword>
<dbReference type="GO" id="GO:0043531">
    <property type="term" value="F:ADP binding"/>
    <property type="evidence" value="ECO:0007669"/>
    <property type="project" value="InterPro"/>
</dbReference>
<dbReference type="PRINTS" id="PR00364">
    <property type="entry name" value="DISEASERSIST"/>
</dbReference>
<dbReference type="InterPro" id="IPR042197">
    <property type="entry name" value="Apaf_helical"/>
</dbReference>
<dbReference type="InterPro" id="IPR027417">
    <property type="entry name" value="P-loop_NTPase"/>
</dbReference>
<dbReference type="InterPro" id="IPR032675">
    <property type="entry name" value="LRR_dom_sf"/>
</dbReference>
<dbReference type="Pfam" id="PF25019">
    <property type="entry name" value="LRR_R13L1-DRL21"/>
    <property type="match status" value="1"/>
</dbReference>
<dbReference type="EMBL" id="JAAGAX010000003">
    <property type="protein sequence ID" value="KAF2319456.1"/>
    <property type="molecule type" value="Genomic_DNA"/>
</dbReference>
<gene>
    <name evidence="5" type="ORF">GH714_016005</name>
</gene>
<accession>A0A6A6N4F3</accession>